<keyword evidence="12" id="KW-1185">Reference proteome</keyword>
<evidence type="ECO:0000256" key="8">
    <source>
        <dbReference type="ARBA" id="ARBA00023136"/>
    </source>
</evidence>
<evidence type="ECO:0000256" key="11">
    <source>
        <dbReference type="RuleBase" id="RU362059"/>
    </source>
</evidence>
<evidence type="ECO:0000313" key="13">
    <source>
        <dbReference type="WBParaSite" id="PTRK_0000111000.1"/>
    </source>
</evidence>
<evidence type="ECO:0000256" key="3">
    <source>
        <dbReference type="ARBA" id="ARBA00022676"/>
    </source>
</evidence>
<evidence type="ECO:0000256" key="10">
    <source>
        <dbReference type="RuleBase" id="RU003718"/>
    </source>
</evidence>
<comment type="catalytic activity">
    <reaction evidence="9 11">
        <text>glucuronate acceptor + UDP-alpha-D-glucuronate = acceptor beta-D-glucuronoside + UDP + H(+)</text>
        <dbReference type="Rhea" id="RHEA:21032"/>
        <dbReference type="ChEBI" id="CHEBI:15378"/>
        <dbReference type="ChEBI" id="CHEBI:58052"/>
        <dbReference type="ChEBI" id="CHEBI:58223"/>
        <dbReference type="ChEBI" id="CHEBI:132367"/>
        <dbReference type="ChEBI" id="CHEBI:132368"/>
        <dbReference type="EC" id="2.4.1.17"/>
    </reaction>
</comment>
<evidence type="ECO:0000256" key="2">
    <source>
        <dbReference type="ARBA" id="ARBA00009995"/>
    </source>
</evidence>
<keyword evidence="6" id="KW-0732">Signal</keyword>
<evidence type="ECO:0000256" key="6">
    <source>
        <dbReference type="ARBA" id="ARBA00022729"/>
    </source>
</evidence>
<comment type="subcellular location">
    <subcellularLocation>
        <location evidence="1 11">Membrane</location>
        <topology evidence="1 11">Single-pass membrane protein</topology>
    </subcellularLocation>
</comment>
<evidence type="ECO:0000256" key="1">
    <source>
        <dbReference type="ARBA" id="ARBA00004167"/>
    </source>
</evidence>
<evidence type="ECO:0000256" key="9">
    <source>
        <dbReference type="ARBA" id="ARBA00047475"/>
    </source>
</evidence>
<protein>
    <recommendedName>
        <fullName evidence="11">UDP-glucuronosyltransferase</fullName>
        <ecNumber evidence="11">2.4.1.17</ecNumber>
    </recommendedName>
</protein>
<dbReference type="FunFam" id="3.40.50.2000:FF:000038">
    <property type="entry name" value="UDP-GlucuronosylTransferase"/>
    <property type="match status" value="1"/>
</dbReference>
<dbReference type="Gene3D" id="3.40.50.2000">
    <property type="entry name" value="Glycogen Phosphorylase B"/>
    <property type="match status" value="1"/>
</dbReference>
<dbReference type="InterPro" id="IPR035595">
    <property type="entry name" value="UDP_glycos_trans_CS"/>
</dbReference>
<comment type="similarity">
    <text evidence="2 10">Belongs to the UDP-glycosyltransferase family.</text>
</comment>
<dbReference type="PANTHER" id="PTHR48043">
    <property type="entry name" value="EG:EG0003.4 PROTEIN-RELATED"/>
    <property type="match status" value="1"/>
</dbReference>
<accession>A0A0N4Z2L6</accession>
<keyword evidence="4 10" id="KW-0808">Transferase</keyword>
<proteinExistence type="inferred from homology"/>
<dbReference type="STRING" id="131310.A0A0N4Z2L6"/>
<organism evidence="12 13">
    <name type="scientific">Parastrongyloides trichosuri</name>
    <name type="common">Possum-specific nematode worm</name>
    <dbReference type="NCBI Taxonomy" id="131310"/>
    <lineage>
        <taxon>Eukaryota</taxon>
        <taxon>Metazoa</taxon>
        <taxon>Ecdysozoa</taxon>
        <taxon>Nematoda</taxon>
        <taxon>Chromadorea</taxon>
        <taxon>Rhabditida</taxon>
        <taxon>Tylenchina</taxon>
        <taxon>Panagrolaimomorpha</taxon>
        <taxon>Strongyloidoidea</taxon>
        <taxon>Strongyloididae</taxon>
        <taxon>Parastrongyloides</taxon>
    </lineage>
</organism>
<dbReference type="GO" id="GO:0016020">
    <property type="term" value="C:membrane"/>
    <property type="evidence" value="ECO:0007669"/>
    <property type="project" value="UniProtKB-SubCell"/>
</dbReference>
<keyword evidence="7 11" id="KW-1133">Transmembrane helix</keyword>
<dbReference type="InterPro" id="IPR002213">
    <property type="entry name" value="UDP_glucos_trans"/>
</dbReference>
<name>A0A0N4Z2L6_PARTI</name>
<dbReference type="PROSITE" id="PS00375">
    <property type="entry name" value="UDPGT"/>
    <property type="match status" value="1"/>
</dbReference>
<feature type="transmembrane region" description="Helical" evidence="11">
    <location>
        <begin position="495"/>
        <end position="518"/>
    </location>
</feature>
<evidence type="ECO:0000313" key="12">
    <source>
        <dbReference type="Proteomes" id="UP000038045"/>
    </source>
</evidence>
<evidence type="ECO:0000256" key="5">
    <source>
        <dbReference type="ARBA" id="ARBA00022692"/>
    </source>
</evidence>
<dbReference type="SUPFAM" id="SSF53756">
    <property type="entry name" value="UDP-Glycosyltransferase/glycogen phosphorylase"/>
    <property type="match status" value="1"/>
</dbReference>
<evidence type="ECO:0000256" key="7">
    <source>
        <dbReference type="ARBA" id="ARBA00022989"/>
    </source>
</evidence>
<keyword evidence="8 11" id="KW-0472">Membrane</keyword>
<dbReference type="PROSITE" id="PS51257">
    <property type="entry name" value="PROKAR_LIPOPROTEIN"/>
    <property type="match status" value="1"/>
</dbReference>
<dbReference type="AlphaFoldDB" id="A0A0N4Z2L6"/>
<dbReference type="InterPro" id="IPR050271">
    <property type="entry name" value="UDP-glycosyltransferase"/>
</dbReference>
<dbReference type="WBParaSite" id="PTRK_0000111000.1">
    <property type="protein sequence ID" value="PTRK_0000111000.1"/>
    <property type="gene ID" value="PTRK_0000111000"/>
</dbReference>
<keyword evidence="5 11" id="KW-0812">Transmembrane</keyword>
<dbReference type="GO" id="GO:0015020">
    <property type="term" value="F:glucuronosyltransferase activity"/>
    <property type="evidence" value="ECO:0007669"/>
    <property type="project" value="UniProtKB-EC"/>
</dbReference>
<dbReference type="PANTHER" id="PTHR48043:SF23">
    <property type="entry name" value="UDP-GLUCURONOSYLTRANSFERASE"/>
    <property type="match status" value="1"/>
</dbReference>
<dbReference type="Pfam" id="PF00201">
    <property type="entry name" value="UDPGT"/>
    <property type="match status" value="1"/>
</dbReference>
<reference evidence="13" key="1">
    <citation type="submission" date="2017-02" db="UniProtKB">
        <authorList>
            <consortium name="WormBaseParasite"/>
        </authorList>
    </citation>
    <scope>IDENTIFICATION</scope>
</reference>
<dbReference type="Proteomes" id="UP000038045">
    <property type="component" value="Unplaced"/>
</dbReference>
<dbReference type="EC" id="2.4.1.17" evidence="11"/>
<dbReference type="CDD" id="cd03784">
    <property type="entry name" value="GT1_Gtf-like"/>
    <property type="match status" value="1"/>
</dbReference>
<keyword evidence="3 10" id="KW-0328">Glycosyltransferase</keyword>
<evidence type="ECO:0000256" key="4">
    <source>
        <dbReference type="ARBA" id="ARBA00022679"/>
    </source>
</evidence>
<sequence>MFKRYISIISYFFLLACNTGLSYKILSVVPQFGGSHVRFMGKVSDILVKAGHEVTFLLIPVDPNLTMEGTKLAKIVKPQPDEELLRQNSNFMATSSVWENNLKMIFKIKESVDKIVKGFTLSCKNVINNDTLIEELRNEKFDLGITQHIDYCGFGLFKLLNIPAHVSLFAGGFMPTHYSKFGLTFPLAQMPDLFMDSTDLEMGFFNRIRNIFSFKMVCLYNDRIIEETEKIFNEKFGDNFVDIKQEIREASFHISNSDPVVDLAYPTLSKIVQIGGFSIPKPNKLNDEWEKIISKRSKNILISFGSIAKSSQMPEEFKRSFVEAINQFPDVTFIWKYEDPKDNFAENASNIHLSSWVPQTDLLNDKRLSGFMTHGGLNSLTESANYGMPLIVIPLFADQPRNAKIVEKIGFGKYLDKSRLSDPEAIKQAIQVLLEDDNVYKKNANRVKEMIKNRVYNQTDIFVKHIEYACKFKKLPHLNMEGHDISIFKYAFIDIILFFVAVSLIIISLIIFSIYKLFKCVKRKVLSKEKNE</sequence>